<sequence>MIVRDMLNTKIVKSKDGDNRRVAAATAVATTGGIGGRRLKPTAGDGGDDGWQWWLGPAGNGGGRQQCWWLVVGGSGGIHAGGLPLFDTDGDGRIAPSKLGILIRSLGVNPMQAQLKAITTEEGLTNPFDFTHFLELMRKHLGGHGSGRERYRSRKSLEARA</sequence>
<evidence type="ECO:0008006" key="3">
    <source>
        <dbReference type="Google" id="ProtNLM"/>
    </source>
</evidence>
<name>A0AAV7G2U8_DENCH</name>
<proteinExistence type="predicted"/>
<dbReference type="Proteomes" id="UP000775213">
    <property type="component" value="Unassembled WGS sequence"/>
</dbReference>
<dbReference type="Gene3D" id="1.10.238.10">
    <property type="entry name" value="EF-hand"/>
    <property type="match status" value="1"/>
</dbReference>
<gene>
    <name evidence="1" type="ORF">IEQ34_021163</name>
</gene>
<dbReference type="InterPro" id="IPR011992">
    <property type="entry name" value="EF-hand-dom_pair"/>
</dbReference>
<comment type="caution">
    <text evidence="1">The sequence shown here is derived from an EMBL/GenBank/DDBJ whole genome shotgun (WGS) entry which is preliminary data.</text>
</comment>
<keyword evidence="2" id="KW-1185">Reference proteome</keyword>
<evidence type="ECO:0000313" key="2">
    <source>
        <dbReference type="Proteomes" id="UP000775213"/>
    </source>
</evidence>
<dbReference type="AlphaFoldDB" id="A0AAV7G2U8"/>
<dbReference type="SUPFAM" id="SSF47473">
    <property type="entry name" value="EF-hand"/>
    <property type="match status" value="1"/>
</dbReference>
<accession>A0AAV7G2U8</accession>
<reference evidence="1 2" key="1">
    <citation type="journal article" date="2021" name="Hortic Res">
        <title>Chromosome-scale assembly of the Dendrobium chrysotoxum genome enhances the understanding of orchid evolution.</title>
        <authorList>
            <person name="Zhang Y."/>
            <person name="Zhang G.Q."/>
            <person name="Zhang D."/>
            <person name="Liu X.D."/>
            <person name="Xu X.Y."/>
            <person name="Sun W.H."/>
            <person name="Yu X."/>
            <person name="Zhu X."/>
            <person name="Wang Z.W."/>
            <person name="Zhao X."/>
            <person name="Zhong W.Y."/>
            <person name="Chen H."/>
            <person name="Yin W.L."/>
            <person name="Huang T."/>
            <person name="Niu S.C."/>
            <person name="Liu Z.J."/>
        </authorList>
    </citation>
    <scope>NUCLEOTIDE SEQUENCE [LARGE SCALE GENOMIC DNA]</scope>
    <source>
        <strain evidence="1">Lindl</strain>
    </source>
</reference>
<organism evidence="1 2">
    <name type="scientific">Dendrobium chrysotoxum</name>
    <name type="common">Orchid</name>
    <dbReference type="NCBI Taxonomy" id="161865"/>
    <lineage>
        <taxon>Eukaryota</taxon>
        <taxon>Viridiplantae</taxon>
        <taxon>Streptophyta</taxon>
        <taxon>Embryophyta</taxon>
        <taxon>Tracheophyta</taxon>
        <taxon>Spermatophyta</taxon>
        <taxon>Magnoliopsida</taxon>
        <taxon>Liliopsida</taxon>
        <taxon>Asparagales</taxon>
        <taxon>Orchidaceae</taxon>
        <taxon>Epidendroideae</taxon>
        <taxon>Malaxideae</taxon>
        <taxon>Dendrobiinae</taxon>
        <taxon>Dendrobium</taxon>
    </lineage>
</organism>
<dbReference type="EMBL" id="JAGFBR010000018">
    <property type="protein sequence ID" value="KAH0450471.1"/>
    <property type="molecule type" value="Genomic_DNA"/>
</dbReference>
<evidence type="ECO:0000313" key="1">
    <source>
        <dbReference type="EMBL" id="KAH0450471.1"/>
    </source>
</evidence>
<protein>
    <recommendedName>
        <fullName evidence="3">EF-hand domain-containing protein</fullName>
    </recommendedName>
</protein>